<protein>
    <submittedName>
        <fullName evidence="1">Uncharacterized protein</fullName>
    </submittedName>
</protein>
<name>A0A6J5L6W0_9CAUD</name>
<evidence type="ECO:0000313" key="2">
    <source>
        <dbReference type="EMBL" id="CAB5212505.1"/>
    </source>
</evidence>
<gene>
    <name evidence="2" type="ORF">UFOVP186_23</name>
    <name evidence="1" type="ORF">UFOVP94_20</name>
</gene>
<sequence>MRGARPRFDNKFDTDRLYAYTRAKNQANHRKESWNLTLEQWFELWDNTTLFYNRGTANHNVVLTRLDPRRPWDVNNVKIMNRTHQQRHRDKIVRERRQELKDKMYAVLQ</sequence>
<evidence type="ECO:0000313" key="1">
    <source>
        <dbReference type="EMBL" id="CAB4127619.1"/>
    </source>
</evidence>
<dbReference type="EMBL" id="LR796212">
    <property type="protein sequence ID" value="CAB4127619.1"/>
    <property type="molecule type" value="Genomic_DNA"/>
</dbReference>
<organism evidence="1">
    <name type="scientific">uncultured Caudovirales phage</name>
    <dbReference type="NCBI Taxonomy" id="2100421"/>
    <lineage>
        <taxon>Viruses</taxon>
        <taxon>Duplodnaviria</taxon>
        <taxon>Heunggongvirae</taxon>
        <taxon>Uroviricota</taxon>
        <taxon>Caudoviricetes</taxon>
        <taxon>Peduoviridae</taxon>
        <taxon>Maltschvirus</taxon>
        <taxon>Maltschvirus maltsch</taxon>
    </lineage>
</organism>
<dbReference type="EMBL" id="LR798239">
    <property type="protein sequence ID" value="CAB5212505.1"/>
    <property type="molecule type" value="Genomic_DNA"/>
</dbReference>
<accession>A0A6J5L6W0</accession>
<reference evidence="1" key="1">
    <citation type="submission" date="2020-04" db="EMBL/GenBank/DDBJ databases">
        <authorList>
            <person name="Chiriac C."/>
            <person name="Salcher M."/>
            <person name="Ghai R."/>
            <person name="Kavagutti S V."/>
        </authorList>
    </citation>
    <scope>NUCLEOTIDE SEQUENCE</scope>
</reference>
<proteinExistence type="predicted"/>